<protein>
    <recommendedName>
        <fullName evidence="9">Sec-independent protein translocase protein TatA</fullName>
    </recommendedName>
</protein>
<evidence type="ECO:0000313" key="12">
    <source>
        <dbReference type="Proteomes" id="UP000645217"/>
    </source>
</evidence>
<reference evidence="11" key="2">
    <citation type="submission" date="2020-09" db="EMBL/GenBank/DDBJ databases">
        <authorList>
            <person name="Sun Q."/>
            <person name="Ohkuma M."/>
        </authorList>
    </citation>
    <scope>NUCLEOTIDE SEQUENCE</scope>
    <source>
        <strain evidence="11">JCM 13064</strain>
    </source>
</reference>
<evidence type="ECO:0000256" key="6">
    <source>
        <dbReference type="ARBA" id="ARBA00022989"/>
    </source>
</evidence>
<name>A0A917RLT7_9ACTN</name>
<dbReference type="HAMAP" id="MF_00236">
    <property type="entry name" value="TatA_E"/>
    <property type="match status" value="1"/>
</dbReference>
<feature type="region of interest" description="Disordered" evidence="10">
    <location>
        <begin position="43"/>
        <end position="123"/>
    </location>
</feature>
<evidence type="ECO:0000256" key="3">
    <source>
        <dbReference type="ARBA" id="ARBA00022475"/>
    </source>
</evidence>
<sequence>MPTLGPMEWILILLVLVLLFGAKKLPDTAKALGQSLRLFKKETSKLSEEDEARAAAQTTTATAQPAPAPQQALPTPTPSVEDRLRLLEEENARLRGAQAAARPQDTPVNGAPLSQAHKEQGSA</sequence>
<organism evidence="11 12">
    <name type="scientific">Sphaerisporangium melleum</name>
    <dbReference type="NCBI Taxonomy" id="321316"/>
    <lineage>
        <taxon>Bacteria</taxon>
        <taxon>Bacillati</taxon>
        <taxon>Actinomycetota</taxon>
        <taxon>Actinomycetes</taxon>
        <taxon>Streptosporangiales</taxon>
        <taxon>Streptosporangiaceae</taxon>
        <taxon>Sphaerisporangium</taxon>
    </lineage>
</organism>
<gene>
    <name evidence="9" type="primary">tatA</name>
    <name evidence="11" type="ORF">GCM10007964_65050</name>
</gene>
<dbReference type="NCBIfam" id="TIGR01411">
    <property type="entry name" value="tatAE"/>
    <property type="match status" value="1"/>
</dbReference>
<keyword evidence="5 9" id="KW-0653">Protein transport</keyword>
<dbReference type="PANTHER" id="PTHR42982:SF8">
    <property type="entry name" value="SEC-INDEPENDENT PROTEIN TRANSLOCASE PROTEIN TATA"/>
    <property type="match status" value="1"/>
</dbReference>
<evidence type="ECO:0000256" key="4">
    <source>
        <dbReference type="ARBA" id="ARBA00022692"/>
    </source>
</evidence>
<dbReference type="GO" id="GO:0043953">
    <property type="term" value="P:protein transport by the Tat complex"/>
    <property type="evidence" value="ECO:0007669"/>
    <property type="project" value="UniProtKB-UniRule"/>
</dbReference>
<comment type="subunit">
    <text evidence="9">The Tat system comprises two distinct complexes: a TatABC complex, containing multiple copies of TatA, TatB and TatC subunits, and a separate TatA complex, containing only TatA subunits. Substrates initially bind to the TatABC complex, which probably triggers association of the separate TatA complex to form the active translocon.</text>
</comment>
<keyword evidence="4 9" id="KW-0812">Transmembrane</keyword>
<comment type="similarity">
    <text evidence="9">Belongs to the TatA/E family.</text>
</comment>
<dbReference type="GO" id="GO:0008320">
    <property type="term" value="F:protein transmembrane transporter activity"/>
    <property type="evidence" value="ECO:0007669"/>
    <property type="project" value="UniProtKB-UniRule"/>
</dbReference>
<comment type="subcellular location">
    <subcellularLocation>
        <location evidence="1 9">Cell membrane</location>
        <topology evidence="1 9">Single-pass membrane protein</topology>
    </subcellularLocation>
</comment>
<feature type="compositionally biased region" description="Low complexity" evidence="10">
    <location>
        <begin position="54"/>
        <end position="74"/>
    </location>
</feature>
<dbReference type="InterPro" id="IPR003369">
    <property type="entry name" value="TatA/B/E"/>
</dbReference>
<comment type="function">
    <text evidence="9">Part of the twin-arginine translocation (Tat) system that transports large folded proteins containing a characteristic twin-arginine motif in their signal peptide across membranes. TatA could form the protein-conducting channel of the Tat system.</text>
</comment>
<keyword evidence="7 9" id="KW-0811">Translocation</keyword>
<keyword evidence="8 9" id="KW-0472">Membrane</keyword>
<dbReference type="InterPro" id="IPR006312">
    <property type="entry name" value="TatA/E"/>
</dbReference>
<evidence type="ECO:0000256" key="10">
    <source>
        <dbReference type="SAM" id="MobiDB-lite"/>
    </source>
</evidence>
<evidence type="ECO:0000256" key="8">
    <source>
        <dbReference type="ARBA" id="ARBA00023136"/>
    </source>
</evidence>
<accession>A0A917RLT7</accession>
<proteinExistence type="inferred from homology"/>
<comment type="caution">
    <text evidence="11">The sequence shown here is derived from an EMBL/GenBank/DDBJ whole genome shotgun (WGS) entry which is preliminary data.</text>
</comment>
<dbReference type="EMBL" id="BMNT01000047">
    <property type="protein sequence ID" value="GGL14043.1"/>
    <property type="molecule type" value="Genomic_DNA"/>
</dbReference>
<reference evidence="11" key="1">
    <citation type="journal article" date="2014" name="Int. J. Syst. Evol. Microbiol.">
        <title>Complete genome sequence of Corynebacterium casei LMG S-19264T (=DSM 44701T), isolated from a smear-ripened cheese.</title>
        <authorList>
            <consortium name="US DOE Joint Genome Institute (JGI-PGF)"/>
            <person name="Walter F."/>
            <person name="Albersmeier A."/>
            <person name="Kalinowski J."/>
            <person name="Ruckert C."/>
        </authorList>
    </citation>
    <scope>NUCLEOTIDE SEQUENCE</scope>
    <source>
        <strain evidence="11">JCM 13064</strain>
    </source>
</reference>
<keyword evidence="3 9" id="KW-1003">Cell membrane</keyword>
<evidence type="ECO:0000256" key="2">
    <source>
        <dbReference type="ARBA" id="ARBA00022448"/>
    </source>
</evidence>
<dbReference type="GO" id="GO:0033281">
    <property type="term" value="C:TAT protein transport complex"/>
    <property type="evidence" value="ECO:0007669"/>
    <property type="project" value="UniProtKB-UniRule"/>
</dbReference>
<feature type="compositionally biased region" description="Basic and acidic residues" evidence="10">
    <location>
        <begin position="80"/>
        <end position="93"/>
    </location>
</feature>
<dbReference type="PANTHER" id="PTHR42982">
    <property type="entry name" value="SEC-INDEPENDENT PROTEIN TRANSLOCASE PROTEIN TATA"/>
    <property type="match status" value="1"/>
</dbReference>
<dbReference type="Pfam" id="PF02416">
    <property type="entry name" value="TatA_B_E"/>
    <property type="match status" value="1"/>
</dbReference>
<evidence type="ECO:0000313" key="11">
    <source>
        <dbReference type="EMBL" id="GGL14043.1"/>
    </source>
</evidence>
<dbReference type="Proteomes" id="UP000645217">
    <property type="component" value="Unassembled WGS sequence"/>
</dbReference>
<evidence type="ECO:0000256" key="1">
    <source>
        <dbReference type="ARBA" id="ARBA00004162"/>
    </source>
</evidence>
<keyword evidence="6 9" id="KW-1133">Transmembrane helix</keyword>
<evidence type="ECO:0000256" key="5">
    <source>
        <dbReference type="ARBA" id="ARBA00022927"/>
    </source>
</evidence>
<dbReference type="AlphaFoldDB" id="A0A917RLT7"/>
<dbReference type="Gene3D" id="1.20.5.3310">
    <property type="match status" value="1"/>
</dbReference>
<dbReference type="NCBIfam" id="NF001854">
    <property type="entry name" value="PRK00575.1"/>
    <property type="match status" value="1"/>
</dbReference>
<evidence type="ECO:0000256" key="9">
    <source>
        <dbReference type="HAMAP-Rule" id="MF_00236"/>
    </source>
</evidence>
<evidence type="ECO:0000256" key="7">
    <source>
        <dbReference type="ARBA" id="ARBA00023010"/>
    </source>
</evidence>
<keyword evidence="12" id="KW-1185">Reference proteome</keyword>
<dbReference type="RefSeq" id="WP_189166904.1">
    <property type="nucleotide sequence ID" value="NZ_BMNT01000047.1"/>
</dbReference>
<keyword evidence="2 9" id="KW-0813">Transport</keyword>